<dbReference type="Pfam" id="PF05649">
    <property type="entry name" value="Peptidase_M13_N"/>
    <property type="match status" value="1"/>
</dbReference>
<gene>
    <name evidence="2" type="ORF">FSP39_002696</name>
</gene>
<evidence type="ECO:0000313" key="2">
    <source>
        <dbReference type="EMBL" id="KAK3089317.1"/>
    </source>
</evidence>
<evidence type="ECO:0000259" key="1">
    <source>
        <dbReference type="Pfam" id="PF05649"/>
    </source>
</evidence>
<sequence>CNTPECVRLSASVLTRMDIDADPCEDFHEYSCGGFKQKTPLSWQTPRVREDPDELNSRYDAFLIDTLSSSKATSDLGLSVVRRIYQSCVKNDMTMAGVQKSVKELLITDLENSDDNEVNSFTWMLAKSHRDFGASPFFSVFVLKDDKIAIFNRYSDKLIKSLLTAGITVPNFRYLMPSDFYFRKASSDGILQGYLKFYKSTLQYLLGNDTRDLNVSNLNDSLMNSAEFEFRVIQIKGDVSKSSNFRDNLALAILHKAYISYQGQYKGIRLPALGVTDDQLIFILYAQTICENVNERGIDLYYLHDQHINGLPGYLRYIDDVLSINNPKFADYLSSIYPSEFEVKETTETNNSASYVDIMLSYDTDGHMNTSLYDKRDDFNFSITNFPFLSSNIPSSPAYGVFIS</sequence>
<dbReference type="PANTHER" id="PTHR11733:SF167">
    <property type="entry name" value="FI17812P1-RELATED"/>
    <property type="match status" value="1"/>
</dbReference>
<accession>A0AA88XRU3</accession>
<comment type="caution">
    <text evidence="2">The sequence shown here is derived from an EMBL/GenBank/DDBJ whole genome shotgun (WGS) entry which is preliminary data.</text>
</comment>
<dbReference type="SUPFAM" id="SSF55486">
    <property type="entry name" value="Metalloproteases ('zincins'), catalytic domain"/>
    <property type="match status" value="2"/>
</dbReference>
<proteinExistence type="predicted"/>
<dbReference type="Proteomes" id="UP001186944">
    <property type="component" value="Unassembled WGS sequence"/>
</dbReference>
<organism evidence="2 3">
    <name type="scientific">Pinctada imbricata</name>
    <name type="common">Atlantic pearl-oyster</name>
    <name type="synonym">Pinctada martensii</name>
    <dbReference type="NCBI Taxonomy" id="66713"/>
    <lineage>
        <taxon>Eukaryota</taxon>
        <taxon>Metazoa</taxon>
        <taxon>Spiralia</taxon>
        <taxon>Lophotrochozoa</taxon>
        <taxon>Mollusca</taxon>
        <taxon>Bivalvia</taxon>
        <taxon>Autobranchia</taxon>
        <taxon>Pteriomorphia</taxon>
        <taxon>Pterioida</taxon>
        <taxon>Pterioidea</taxon>
        <taxon>Pteriidae</taxon>
        <taxon>Pinctada</taxon>
    </lineage>
</organism>
<dbReference type="InterPro" id="IPR008753">
    <property type="entry name" value="Peptidase_M13_N"/>
</dbReference>
<feature type="domain" description="Peptidase M13 N-terminal" evidence="1">
    <location>
        <begin position="23"/>
        <end position="235"/>
    </location>
</feature>
<reference evidence="2" key="1">
    <citation type="submission" date="2019-08" db="EMBL/GenBank/DDBJ databases">
        <title>The improved chromosome-level genome for the pearl oyster Pinctada fucata martensii using PacBio sequencing and Hi-C.</title>
        <authorList>
            <person name="Zheng Z."/>
        </authorList>
    </citation>
    <scope>NUCLEOTIDE SEQUENCE</scope>
    <source>
        <strain evidence="2">ZZ-2019</strain>
        <tissue evidence="2">Adductor muscle</tissue>
    </source>
</reference>
<dbReference type="EMBL" id="VSWD01000010">
    <property type="protein sequence ID" value="KAK3089317.1"/>
    <property type="molecule type" value="Genomic_DNA"/>
</dbReference>
<dbReference type="GO" id="GO:0005886">
    <property type="term" value="C:plasma membrane"/>
    <property type="evidence" value="ECO:0007669"/>
    <property type="project" value="TreeGrafter"/>
</dbReference>
<dbReference type="InterPro" id="IPR024079">
    <property type="entry name" value="MetalloPept_cat_dom_sf"/>
</dbReference>
<dbReference type="InterPro" id="IPR042089">
    <property type="entry name" value="Peptidase_M13_dom_2"/>
</dbReference>
<dbReference type="GO" id="GO:0016485">
    <property type="term" value="P:protein processing"/>
    <property type="evidence" value="ECO:0007669"/>
    <property type="project" value="TreeGrafter"/>
</dbReference>
<dbReference type="InterPro" id="IPR000718">
    <property type="entry name" value="Peptidase_M13"/>
</dbReference>
<keyword evidence="3" id="KW-1185">Reference proteome</keyword>
<dbReference type="AlphaFoldDB" id="A0AA88XRU3"/>
<dbReference type="PROSITE" id="PS51885">
    <property type="entry name" value="NEPRILYSIN"/>
    <property type="match status" value="1"/>
</dbReference>
<dbReference type="Gene3D" id="1.10.1380.10">
    <property type="entry name" value="Neutral endopeptidase , domain2"/>
    <property type="match status" value="1"/>
</dbReference>
<dbReference type="GO" id="GO:0004222">
    <property type="term" value="F:metalloendopeptidase activity"/>
    <property type="evidence" value="ECO:0007669"/>
    <property type="project" value="InterPro"/>
</dbReference>
<evidence type="ECO:0000313" key="3">
    <source>
        <dbReference type="Proteomes" id="UP001186944"/>
    </source>
</evidence>
<dbReference type="Gene3D" id="3.40.390.10">
    <property type="entry name" value="Collagenase (Catalytic Domain)"/>
    <property type="match status" value="2"/>
</dbReference>
<name>A0AA88XRU3_PINIB</name>
<protein>
    <recommendedName>
        <fullName evidence="1">Peptidase M13 N-terminal domain-containing protein</fullName>
    </recommendedName>
</protein>
<dbReference type="PANTHER" id="PTHR11733">
    <property type="entry name" value="ZINC METALLOPROTEASE FAMILY M13 NEPRILYSIN-RELATED"/>
    <property type="match status" value="1"/>
</dbReference>
<feature type="non-terminal residue" evidence="2">
    <location>
        <position position="1"/>
    </location>
</feature>